<dbReference type="FunFam" id="3.40.50.720:FF:000084">
    <property type="entry name" value="Short-chain dehydrogenase reductase"/>
    <property type="match status" value="1"/>
</dbReference>
<dbReference type="PROSITE" id="PS00061">
    <property type="entry name" value="ADH_SHORT"/>
    <property type="match status" value="1"/>
</dbReference>
<dbReference type="Proteomes" id="UP000235162">
    <property type="component" value="Unassembled WGS sequence"/>
</dbReference>
<dbReference type="PRINTS" id="PR00080">
    <property type="entry name" value="SDRFAMILY"/>
</dbReference>
<dbReference type="EMBL" id="PKUR01000001">
    <property type="protein sequence ID" value="PLW87989.1"/>
    <property type="molecule type" value="Genomic_DNA"/>
</dbReference>
<dbReference type="Gene3D" id="3.40.50.720">
    <property type="entry name" value="NAD(P)-binding Rossmann-like Domain"/>
    <property type="match status" value="1"/>
</dbReference>
<dbReference type="InterPro" id="IPR002347">
    <property type="entry name" value="SDR_fam"/>
</dbReference>
<dbReference type="InterPro" id="IPR020904">
    <property type="entry name" value="Sc_DH/Rdtase_CS"/>
</dbReference>
<evidence type="ECO:0000313" key="2">
    <source>
        <dbReference type="EMBL" id="PLW87989.1"/>
    </source>
</evidence>
<sequence length="248" mass="25742">MAGIQYDYRGASVLVTGGTSGIGLATARAYADTGADVTITGRKQSADQYDVDLTGLTYRQLDVNSREDVIALASDLGRLDILVNNAGGAQADEWGHNGFEQSLNVNLNSAFHLSQACKSLLAASEFSGGASVIGIASMTTFFGFEWTPGYGAAKAGLSQLMKTLGLSWGPEGIRANAVAAGFTRTGLTEPVFQHNPEMVEGMFSRQGLKRAGTPEDIAGAVLFLTSPAAAWITGQTLAVDGGYSTGMG</sequence>
<comment type="caution">
    <text evidence="2">The sequence shown here is derived from an EMBL/GenBank/DDBJ whole genome shotgun (WGS) entry which is preliminary data.</text>
</comment>
<name>A0AAP8SPY3_9GAMM</name>
<dbReference type="GO" id="GO:0016616">
    <property type="term" value="F:oxidoreductase activity, acting on the CH-OH group of donors, NAD or NADP as acceptor"/>
    <property type="evidence" value="ECO:0007669"/>
    <property type="project" value="TreeGrafter"/>
</dbReference>
<proteinExistence type="inferred from homology"/>
<evidence type="ECO:0000313" key="3">
    <source>
        <dbReference type="Proteomes" id="UP000235162"/>
    </source>
</evidence>
<dbReference type="CDD" id="cd05233">
    <property type="entry name" value="SDR_c"/>
    <property type="match status" value="1"/>
</dbReference>
<dbReference type="SUPFAM" id="SSF51735">
    <property type="entry name" value="NAD(P)-binding Rossmann-fold domains"/>
    <property type="match status" value="1"/>
</dbReference>
<keyword evidence="3" id="KW-1185">Reference proteome</keyword>
<gene>
    <name evidence="2" type="ORF">C0029_05355</name>
</gene>
<evidence type="ECO:0000256" key="1">
    <source>
        <dbReference type="ARBA" id="ARBA00006484"/>
    </source>
</evidence>
<comment type="similarity">
    <text evidence="1">Belongs to the short-chain dehydrogenases/reductases (SDR) family.</text>
</comment>
<dbReference type="RefSeq" id="WP_084199964.1">
    <property type="nucleotide sequence ID" value="NZ_BMYL01000005.1"/>
</dbReference>
<dbReference type="Pfam" id="PF13561">
    <property type="entry name" value="adh_short_C2"/>
    <property type="match status" value="1"/>
</dbReference>
<accession>A0AAP8SPY3</accession>
<organism evidence="2 3">
    <name type="scientific">Halioglobus japonicus</name>
    <dbReference type="NCBI Taxonomy" id="930805"/>
    <lineage>
        <taxon>Bacteria</taxon>
        <taxon>Pseudomonadati</taxon>
        <taxon>Pseudomonadota</taxon>
        <taxon>Gammaproteobacteria</taxon>
        <taxon>Cellvibrionales</taxon>
        <taxon>Halieaceae</taxon>
        <taxon>Halioglobus</taxon>
    </lineage>
</organism>
<dbReference type="AlphaFoldDB" id="A0AAP8SPY3"/>
<dbReference type="InterPro" id="IPR036291">
    <property type="entry name" value="NAD(P)-bd_dom_sf"/>
</dbReference>
<reference evidence="2 3" key="1">
    <citation type="submission" date="2018-01" db="EMBL/GenBank/DDBJ databases">
        <title>The draft genome sequence of Halioglobus japonicus S1-36.</title>
        <authorList>
            <person name="Du Z.-J."/>
            <person name="Shi M.-J."/>
        </authorList>
    </citation>
    <scope>NUCLEOTIDE SEQUENCE [LARGE SCALE GENOMIC DNA]</scope>
    <source>
        <strain evidence="2 3">S1-36</strain>
    </source>
</reference>
<dbReference type="KEGG" id="hja:BST95_12835"/>
<protein>
    <submittedName>
        <fullName evidence="2">SDR family NAD(P)-dependent oxidoreductase</fullName>
    </submittedName>
</protein>
<dbReference type="PRINTS" id="PR00081">
    <property type="entry name" value="GDHRDH"/>
</dbReference>
<dbReference type="PANTHER" id="PTHR42760">
    <property type="entry name" value="SHORT-CHAIN DEHYDROGENASES/REDUCTASES FAMILY MEMBER"/>
    <property type="match status" value="1"/>
</dbReference>